<dbReference type="AlphaFoldDB" id="A0A183J690"/>
<dbReference type="EMBL" id="UZAM01015568">
    <property type="protein sequence ID" value="VDP39641.1"/>
    <property type="molecule type" value="Genomic_DNA"/>
</dbReference>
<accession>A0A183J690</accession>
<reference evidence="4" key="1">
    <citation type="submission" date="2016-06" db="UniProtKB">
        <authorList>
            <consortium name="WormBaseParasite"/>
        </authorList>
    </citation>
    <scope>IDENTIFICATION</scope>
</reference>
<evidence type="ECO:0000313" key="2">
    <source>
        <dbReference type="EMBL" id="VDP39641.1"/>
    </source>
</evidence>
<reference evidence="2 3" key="2">
    <citation type="submission" date="2018-11" db="EMBL/GenBank/DDBJ databases">
        <authorList>
            <consortium name="Pathogen Informatics"/>
        </authorList>
    </citation>
    <scope>NUCLEOTIDE SEQUENCE [LARGE SCALE GENOMIC DNA]</scope>
</reference>
<gene>
    <name evidence="2" type="ORF">SBAD_LOCUS11388</name>
</gene>
<dbReference type="Proteomes" id="UP000270296">
    <property type="component" value="Unassembled WGS sequence"/>
</dbReference>
<dbReference type="WBParaSite" id="SBAD_0001177401-mRNA-1">
    <property type="protein sequence ID" value="SBAD_0001177401-mRNA-1"/>
    <property type="gene ID" value="SBAD_0001177401"/>
</dbReference>
<sequence>MFGGAETLPAELVANDDDSEAATEGDVIGEETAWAAETKVSCSWDCWPPLTLAVELTVAASTIPPRTQDTLQYA</sequence>
<keyword evidence="3" id="KW-1185">Reference proteome</keyword>
<protein>
    <submittedName>
        <fullName evidence="2 4">Uncharacterized protein</fullName>
    </submittedName>
</protein>
<feature type="region of interest" description="Disordered" evidence="1">
    <location>
        <begin position="1"/>
        <end position="24"/>
    </location>
</feature>
<name>A0A183J690_9BILA</name>
<feature type="compositionally biased region" description="Acidic residues" evidence="1">
    <location>
        <begin position="14"/>
        <end position="24"/>
    </location>
</feature>
<organism evidence="4">
    <name type="scientific">Soboliphyme baturini</name>
    <dbReference type="NCBI Taxonomy" id="241478"/>
    <lineage>
        <taxon>Eukaryota</taxon>
        <taxon>Metazoa</taxon>
        <taxon>Ecdysozoa</taxon>
        <taxon>Nematoda</taxon>
        <taxon>Enoplea</taxon>
        <taxon>Dorylaimia</taxon>
        <taxon>Dioctophymatida</taxon>
        <taxon>Dioctophymatoidea</taxon>
        <taxon>Soboliphymatidae</taxon>
        <taxon>Soboliphyme</taxon>
    </lineage>
</organism>
<evidence type="ECO:0000313" key="4">
    <source>
        <dbReference type="WBParaSite" id="SBAD_0001177401-mRNA-1"/>
    </source>
</evidence>
<proteinExistence type="predicted"/>
<evidence type="ECO:0000313" key="3">
    <source>
        <dbReference type="Proteomes" id="UP000270296"/>
    </source>
</evidence>
<evidence type="ECO:0000256" key="1">
    <source>
        <dbReference type="SAM" id="MobiDB-lite"/>
    </source>
</evidence>